<protein>
    <recommendedName>
        <fullName evidence="8">Sodium/calcium exchanger membrane region domain-containing protein</fullName>
    </recommendedName>
</protein>
<accession>A0ABN9WPG6</accession>
<keyword evidence="2" id="KW-0813">Transport</keyword>
<proteinExistence type="predicted"/>
<evidence type="ECO:0000313" key="9">
    <source>
        <dbReference type="EMBL" id="CAK0888567.1"/>
    </source>
</evidence>
<evidence type="ECO:0000256" key="4">
    <source>
        <dbReference type="ARBA" id="ARBA00022989"/>
    </source>
</evidence>
<evidence type="ECO:0000313" key="10">
    <source>
        <dbReference type="Proteomes" id="UP001189429"/>
    </source>
</evidence>
<feature type="non-terminal residue" evidence="9">
    <location>
        <position position="1"/>
    </location>
</feature>
<keyword evidence="10" id="KW-1185">Reference proteome</keyword>
<comment type="subcellular location">
    <subcellularLocation>
        <location evidence="1">Endomembrane system</location>
        <topology evidence="1">Multi-pass membrane protein</topology>
    </subcellularLocation>
</comment>
<organism evidence="9 10">
    <name type="scientific">Prorocentrum cordatum</name>
    <dbReference type="NCBI Taxonomy" id="2364126"/>
    <lineage>
        <taxon>Eukaryota</taxon>
        <taxon>Sar</taxon>
        <taxon>Alveolata</taxon>
        <taxon>Dinophyceae</taxon>
        <taxon>Prorocentrales</taxon>
        <taxon>Prorocentraceae</taxon>
        <taxon>Prorocentrum</taxon>
    </lineage>
</organism>
<evidence type="ECO:0000259" key="8">
    <source>
        <dbReference type="Pfam" id="PF01699"/>
    </source>
</evidence>
<dbReference type="Pfam" id="PF01699">
    <property type="entry name" value="Na_Ca_ex"/>
    <property type="match status" value="1"/>
</dbReference>
<reference evidence="9" key="1">
    <citation type="submission" date="2023-10" db="EMBL/GenBank/DDBJ databases">
        <authorList>
            <person name="Chen Y."/>
            <person name="Shah S."/>
            <person name="Dougan E. K."/>
            <person name="Thang M."/>
            <person name="Chan C."/>
        </authorList>
    </citation>
    <scope>NUCLEOTIDE SEQUENCE [LARGE SCALE GENOMIC DNA]</scope>
</reference>
<dbReference type="InterPro" id="IPR051171">
    <property type="entry name" value="CaCA"/>
</dbReference>
<feature type="non-terminal residue" evidence="9">
    <location>
        <position position="267"/>
    </location>
</feature>
<keyword evidence="5" id="KW-0406">Ion transport</keyword>
<keyword evidence="6 7" id="KW-0472">Membrane</keyword>
<dbReference type="InterPro" id="IPR004837">
    <property type="entry name" value="NaCa_Exmemb"/>
</dbReference>
<dbReference type="EMBL" id="CAUYUJ010019095">
    <property type="protein sequence ID" value="CAK0888567.1"/>
    <property type="molecule type" value="Genomic_DNA"/>
</dbReference>
<keyword evidence="3 7" id="KW-0812">Transmembrane</keyword>
<feature type="transmembrane region" description="Helical" evidence="7">
    <location>
        <begin position="234"/>
        <end position="255"/>
    </location>
</feature>
<dbReference type="PANTHER" id="PTHR11878:SF65">
    <property type="entry name" value="NA_CA-EXCHANGE PROTEIN, ISOFORM G"/>
    <property type="match status" value="1"/>
</dbReference>
<evidence type="ECO:0000256" key="1">
    <source>
        <dbReference type="ARBA" id="ARBA00004127"/>
    </source>
</evidence>
<gene>
    <name evidence="9" type="ORF">PCOR1329_LOCUS69337</name>
</gene>
<evidence type="ECO:0000256" key="7">
    <source>
        <dbReference type="SAM" id="Phobius"/>
    </source>
</evidence>
<dbReference type="InterPro" id="IPR044880">
    <property type="entry name" value="NCX_ion-bd_dom_sf"/>
</dbReference>
<evidence type="ECO:0000256" key="6">
    <source>
        <dbReference type="ARBA" id="ARBA00023136"/>
    </source>
</evidence>
<feature type="transmembrane region" description="Helical" evidence="7">
    <location>
        <begin position="169"/>
        <end position="193"/>
    </location>
</feature>
<dbReference type="PANTHER" id="PTHR11878">
    <property type="entry name" value="SODIUM/CALCIUM EXCHANGER"/>
    <property type="match status" value="1"/>
</dbReference>
<feature type="transmembrane region" description="Helical" evidence="7">
    <location>
        <begin position="205"/>
        <end position="228"/>
    </location>
</feature>
<evidence type="ECO:0000256" key="2">
    <source>
        <dbReference type="ARBA" id="ARBA00022448"/>
    </source>
</evidence>
<name>A0ABN9WPG6_9DINO</name>
<evidence type="ECO:0000256" key="5">
    <source>
        <dbReference type="ARBA" id="ARBA00023065"/>
    </source>
</evidence>
<comment type="caution">
    <text evidence="9">The sequence shown here is derived from an EMBL/GenBank/DDBJ whole genome shotgun (WGS) entry which is preliminary data.</text>
</comment>
<dbReference type="Gene3D" id="1.20.1420.30">
    <property type="entry name" value="NCX, central ion-binding region"/>
    <property type="match status" value="1"/>
</dbReference>
<dbReference type="Proteomes" id="UP001189429">
    <property type="component" value="Unassembled WGS sequence"/>
</dbReference>
<feature type="domain" description="Sodium/calcium exchanger membrane region" evidence="8">
    <location>
        <begin position="83"/>
        <end position="252"/>
    </location>
</feature>
<keyword evidence="4 7" id="KW-1133">Transmembrane helix</keyword>
<feature type="transmembrane region" description="Helical" evidence="7">
    <location>
        <begin position="132"/>
        <end position="157"/>
    </location>
</feature>
<sequence>ARVQPPRCCRLGAGRATQAVILVSLARLSRQFFELSEPACPQLGEDEEPPSACESCGETLNILPLFGEYEQSWHWGVRAALYFLGLLWIFQGIGEVCNEFMEAIEEITNSRYDVYRPLDEGKKTFMRSRVQVWNGTVANLTLMALGSSAPEILLSVIEVVFGGFKIGKLGAATIVSSAAFNLFVISAVCVAALPHGQIKKIGQPAVFAVTTVFSLFAYAWLIIILELWTPQVVTWVEALITLMLFPAIVVCAYAADVMGKPGGRLSL</sequence>
<evidence type="ECO:0000256" key="3">
    <source>
        <dbReference type="ARBA" id="ARBA00022692"/>
    </source>
</evidence>